<gene>
    <name evidence="1" type="ORF">BaRGS_00023974</name>
</gene>
<evidence type="ECO:0000313" key="2">
    <source>
        <dbReference type="Proteomes" id="UP001519460"/>
    </source>
</evidence>
<accession>A0ABD0KCG6</accession>
<name>A0ABD0KCG6_9CAEN</name>
<proteinExistence type="predicted"/>
<keyword evidence="2" id="KW-1185">Reference proteome</keyword>
<organism evidence="1 2">
    <name type="scientific">Batillaria attramentaria</name>
    <dbReference type="NCBI Taxonomy" id="370345"/>
    <lineage>
        <taxon>Eukaryota</taxon>
        <taxon>Metazoa</taxon>
        <taxon>Spiralia</taxon>
        <taxon>Lophotrochozoa</taxon>
        <taxon>Mollusca</taxon>
        <taxon>Gastropoda</taxon>
        <taxon>Caenogastropoda</taxon>
        <taxon>Sorbeoconcha</taxon>
        <taxon>Cerithioidea</taxon>
        <taxon>Batillariidae</taxon>
        <taxon>Batillaria</taxon>
    </lineage>
</organism>
<dbReference type="Proteomes" id="UP001519460">
    <property type="component" value="Unassembled WGS sequence"/>
</dbReference>
<reference evidence="1 2" key="1">
    <citation type="journal article" date="2023" name="Sci. Data">
        <title>Genome assembly of the Korean intertidal mud-creeper Batillaria attramentaria.</title>
        <authorList>
            <person name="Patra A.K."/>
            <person name="Ho P.T."/>
            <person name="Jun S."/>
            <person name="Lee S.J."/>
            <person name="Kim Y."/>
            <person name="Won Y.J."/>
        </authorList>
    </citation>
    <scope>NUCLEOTIDE SEQUENCE [LARGE SCALE GENOMIC DNA]</scope>
    <source>
        <strain evidence="1">Wonlab-2016</strain>
    </source>
</reference>
<evidence type="ECO:0000313" key="1">
    <source>
        <dbReference type="EMBL" id="KAK7484800.1"/>
    </source>
</evidence>
<dbReference type="AlphaFoldDB" id="A0ABD0KCG6"/>
<dbReference type="EMBL" id="JACVVK020000204">
    <property type="protein sequence ID" value="KAK7484800.1"/>
    <property type="molecule type" value="Genomic_DNA"/>
</dbReference>
<comment type="caution">
    <text evidence="1">The sequence shown here is derived from an EMBL/GenBank/DDBJ whole genome shotgun (WGS) entry which is preliminary data.</text>
</comment>
<feature type="non-terminal residue" evidence="1">
    <location>
        <position position="80"/>
    </location>
</feature>
<protein>
    <submittedName>
        <fullName evidence="1">Uncharacterized protein</fullName>
    </submittedName>
</protein>
<sequence length="80" mass="9281">MCLPLVTVYFYLDCSRFLRAEFRTCFQNTVLLFLLSSRTLHVFPEHRTIIPIVQQNSARGLVMVSFLLYQHSIVLAPGFT</sequence>